<dbReference type="EMBL" id="JADCNL010000009">
    <property type="protein sequence ID" value="KAG0467308.1"/>
    <property type="molecule type" value="Genomic_DNA"/>
</dbReference>
<evidence type="ECO:0000313" key="2">
    <source>
        <dbReference type="Proteomes" id="UP000636800"/>
    </source>
</evidence>
<proteinExistence type="predicted"/>
<accession>A0A835Q9M6</accession>
<protein>
    <recommendedName>
        <fullName evidence="3">C3H1-type domain-containing protein</fullName>
    </recommendedName>
</protein>
<dbReference type="PANTHER" id="PTHR15725">
    <property type="entry name" value="ZN-FINGER, C-X8-C-X5-C-X3-H TYPE-CONTAINING"/>
    <property type="match status" value="1"/>
</dbReference>
<evidence type="ECO:0000313" key="1">
    <source>
        <dbReference type="EMBL" id="KAG0467308.1"/>
    </source>
</evidence>
<evidence type="ECO:0008006" key="3">
    <source>
        <dbReference type="Google" id="ProtNLM"/>
    </source>
</evidence>
<name>A0A835Q9M6_VANPL</name>
<organism evidence="1 2">
    <name type="scientific">Vanilla planifolia</name>
    <name type="common">Vanilla</name>
    <dbReference type="NCBI Taxonomy" id="51239"/>
    <lineage>
        <taxon>Eukaryota</taxon>
        <taxon>Viridiplantae</taxon>
        <taxon>Streptophyta</taxon>
        <taxon>Embryophyta</taxon>
        <taxon>Tracheophyta</taxon>
        <taxon>Spermatophyta</taxon>
        <taxon>Magnoliopsida</taxon>
        <taxon>Liliopsida</taxon>
        <taxon>Asparagales</taxon>
        <taxon>Orchidaceae</taxon>
        <taxon>Vanilloideae</taxon>
        <taxon>Vanilleae</taxon>
        <taxon>Vanilla</taxon>
    </lineage>
</organism>
<gene>
    <name evidence="1" type="ORF">HPP92_018888</name>
</gene>
<keyword evidence="2" id="KW-1185">Reference proteome</keyword>
<dbReference type="Proteomes" id="UP000636800">
    <property type="component" value="Unassembled WGS sequence"/>
</dbReference>
<comment type="caution">
    <text evidence="1">The sequence shown here is derived from an EMBL/GenBank/DDBJ whole genome shotgun (WGS) entry which is preliminary data.</text>
</comment>
<dbReference type="PANTHER" id="PTHR15725:SF14">
    <property type="entry name" value="ZINC FINGER CCCH DOMAIN-CONTAINING PROTEIN 11A"/>
    <property type="match status" value="1"/>
</dbReference>
<dbReference type="AlphaFoldDB" id="A0A835Q9M6"/>
<reference evidence="1 2" key="1">
    <citation type="journal article" date="2020" name="Nat. Food">
        <title>A phased Vanilla planifolia genome enables genetic improvement of flavour and production.</title>
        <authorList>
            <person name="Hasing T."/>
            <person name="Tang H."/>
            <person name="Brym M."/>
            <person name="Khazi F."/>
            <person name="Huang T."/>
            <person name="Chambers A.H."/>
        </authorList>
    </citation>
    <scope>NUCLEOTIDE SEQUENCE [LARGE SCALE GENOMIC DNA]</scope>
    <source>
        <tissue evidence="1">Leaf</tissue>
    </source>
</reference>
<sequence>MGDVGKVTFCSYNHKWNKLTIWIPRLISDLDEGTELIRLERAAQGDLAHACLKGDKCPFMHGPQSADIILEEPSKIGYNKLTRAQDQFFKFSGDPFQIGKEAEEILIESSLGFDVLVDNAIMDADYLHKSDDFNNGFIPNERNMHFERKENYDPLRSGYESSSKLEMDGHNELVDYQYYRKLQHSVDGDSLYIKKDLG</sequence>
<dbReference type="GO" id="GO:0003729">
    <property type="term" value="F:mRNA binding"/>
    <property type="evidence" value="ECO:0007669"/>
    <property type="project" value="TreeGrafter"/>
</dbReference>